<organism evidence="2 3">
    <name type="scientific">Marinomonas rhodophyticola</name>
    <dbReference type="NCBI Taxonomy" id="2992803"/>
    <lineage>
        <taxon>Bacteria</taxon>
        <taxon>Pseudomonadati</taxon>
        <taxon>Pseudomonadota</taxon>
        <taxon>Gammaproteobacteria</taxon>
        <taxon>Oceanospirillales</taxon>
        <taxon>Oceanospirillaceae</taxon>
        <taxon>Marinomonas</taxon>
    </lineage>
</organism>
<dbReference type="InterPro" id="IPR002220">
    <property type="entry name" value="DapA-like"/>
</dbReference>
<keyword evidence="3" id="KW-1185">Reference proteome</keyword>
<sequence length="198" mass="22280">MLLPPYYYKGVSDKGLFRFYSDVIEGVNDPKLKVILYHIPQVTQIPLSHNLIEKLIQEFGDTIIGIKDSSGDIENMKAMVNRFDNFSVLAGADPLLKPLLEAGGAGSITATSNLRSDSLRVVFDHWSDPSVTAKVEAAQKRINQWRTLSNSYVQLPTIKTMVAKARDNMDWLNVRPPLVPLNEQQQAHIWEQMAQLDS</sequence>
<dbReference type="Proteomes" id="UP001431181">
    <property type="component" value="Unassembled WGS sequence"/>
</dbReference>
<evidence type="ECO:0000313" key="3">
    <source>
        <dbReference type="Proteomes" id="UP001431181"/>
    </source>
</evidence>
<dbReference type="InterPro" id="IPR013785">
    <property type="entry name" value="Aldolase_TIM"/>
</dbReference>
<protein>
    <submittedName>
        <fullName evidence="2">Dihydrodipicolinate synthase family protein</fullName>
    </submittedName>
</protein>
<reference evidence="2" key="1">
    <citation type="submission" date="2022-11" db="EMBL/GenBank/DDBJ databases">
        <title>Marinomonas sp. nov., isolated from marine algae.</title>
        <authorList>
            <person name="Choi D.G."/>
            <person name="Kim J.M."/>
            <person name="Lee J.K."/>
            <person name="Baek J.H."/>
            <person name="Jeon C.O."/>
        </authorList>
    </citation>
    <scope>NUCLEOTIDE SEQUENCE</scope>
    <source>
        <strain evidence="2">KJ51-3</strain>
    </source>
</reference>
<evidence type="ECO:0000256" key="1">
    <source>
        <dbReference type="ARBA" id="ARBA00023239"/>
    </source>
</evidence>
<keyword evidence="1" id="KW-0456">Lyase</keyword>
<dbReference type="CDD" id="cd00408">
    <property type="entry name" value="DHDPS-like"/>
    <property type="match status" value="1"/>
</dbReference>
<dbReference type="SUPFAM" id="SSF51569">
    <property type="entry name" value="Aldolase"/>
    <property type="match status" value="1"/>
</dbReference>
<gene>
    <name evidence="2" type="ORF">ONZ52_01965</name>
</gene>
<dbReference type="PANTHER" id="PTHR12128:SF67">
    <property type="entry name" value="BLR3884 PROTEIN"/>
    <property type="match status" value="1"/>
</dbReference>
<dbReference type="Pfam" id="PF00701">
    <property type="entry name" value="DHDPS"/>
    <property type="match status" value="1"/>
</dbReference>
<dbReference type="PANTHER" id="PTHR12128">
    <property type="entry name" value="DIHYDRODIPICOLINATE SYNTHASE"/>
    <property type="match status" value="1"/>
</dbReference>
<proteinExistence type="predicted"/>
<dbReference type="EMBL" id="JAPEUL010000004">
    <property type="protein sequence ID" value="MCW4627852.1"/>
    <property type="molecule type" value="Genomic_DNA"/>
</dbReference>
<dbReference type="SMART" id="SM01130">
    <property type="entry name" value="DHDPS"/>
    <property type="match status" value="1"/>
</dbReference>
<dbReference type="Gene3D" id="3.20.20.70">
    <property type="entry name" value="Aldolase class I"/>
    <property type="match status" value="1"/>
</dbReference>
<accession>A0ABT3KBD5</accession>
<comment type="caution">
    <text evidence="2">The sequence shown here is derived from an EMBL/GenBank/DDBJ whole genome shotgun (WGS) entry which is preliminary data.</text>
</comment>
<evidence type="ECO:0000313" key="2">
    <source>
        <dbReference type="EMBL" id="MCW4627852.1"/>
    </source>
</evidence>
<name>A0ABT3KBD5_9GAMM</name>